<comment type="caution">
    <text evidence="7">The sequence shown here is derived from an EMBL/GenBank/DDBJ whole genome shotgun (WGS) entry which is preliminary data.</text>
</comment>
<comment type="cofactor">
    <cofactor evidence="1 5">
        <name>pyridoxal 5'-phosphate</name>
        <dbReference type="ChEBI" id="CHEBI:597326"/>
    </cofactor>
</comment>
<evidence type="ECO:0000256" key="2">
    <source>
        <dbReference type="ARBA" id="ARBA00006966"/>
    </source>
</evidence>
<comment type="function">
    <text evidence="5">Catalyzes the cleavage of L-allo-threonine and L-threonine to glycine and acetaldehyde.</text>
</comment>
<dbReference type="Gene3D" id="3.40.640.10">
    <property type="entry name" value="Type I PLP-dependent aspartate aminotransferase-like (Major domain)"/>
    <property type="match status" value="1"/>
</dbReference>
<dbReference type="PIRSF" id="PIRSF038940">
    <property type="entry name" value="Low_specificity_LTA"/>
    <property type="match status" value="1"/>
</dbReference>
<comment type="similarity">
    <text evidence="2 5">Belongs to the threonine aldolase family.</text>
</comment>
<feature type="domain" description="Aromatic amino acid beta-eliminating lyase/threonine aldolase" evidence="6">
    <location>
        <begin position="3"/>
        <end position="275"/>
    </location>
</feature>
<dbReference type="GO" id="GO:0006567">
    <property type="term" value="P:L-threonine catabolic process"/>
    <property type="evidence" value="ECO:0007669"/>
    <property type="project" value="UniProtKB-UniRule"/>
</dbReference>
<comment type="catalytic activity">
    <reaction evidence="5">
        <text>L-threonine = acetaldehyde + glycine</text>
        <dbReference type="Rhea" id="RHEA:19625"/>
        <dbReference type="ChEBI" id="CHEBI:15343"/>
        <dbReference type="ChEBI" id="CHEBI:57305"/>
        <dbReference type="ChEBI" id="CHEBI:57926"/>
        <dbReference type="EC" id="4.1.2.48"/>
    </reaction>
</comment>
<dbReference type="InterPro" id="IPR001597">
    <property type="entry name" value="ArAA_b-elim_lyase/Thr_aldolase"/>
</dbReference>
<dbReference type="AlphaFoldDB" id="A0A5D4GQ66"/>
<protein>
    <recommendedName>
        <fullName evidence="5">L-threonine aldolase</fullName>
        <ecNumber evidence="5">4.1.2.48</ecNumber>
    </recommendedName>
</protein>
<comment type="catalytic activity">
    <reaction evidence="5">
        <text>L-allo-threonine = acetaldehyde + glycine</text>
        <dbReference type="Rhea" id="RHEA:26209"/>
        <dbReference type="ChEBI" id="CHEBI:15343"/>
        <dbReference type="ChEBI" id="CHEBI:57305"/>
        <dbReference type="ChEBI" id="CHEBI:58585"/>
        <dbReference type="EC" id="4.1.2.48"/>
    </reaction>
</comment>
<dbReference type="InterPro" id="IPR015424">
    <property type="entry name" value="PyrdxlP-dep_Trfase"/>
</dbReference>
<dbReference type="PANTHER" id="PTHR48097:SF5">
    <property type="entry name" value="LOW SPECIFICITY L-THREONINE ALDOLASE"/>
    <property type="match status" value="1"/>
</dbReference>
<dbReference type="OrthoDB" id="9774495at2"/>
<dbReference type="CDD" id="cd06502">
    <property type="entry name" value="TA_like"/>
    <property type="match status" value="1"/>
</dbReference>
<dbReference type="InterPro" id="IPR026273">
    <property type="entry name" value="Low_specificity_L-TA_bact"/>
</dbReference>
<gene>
    <name evidence="7" type="ORF">FY036_20130</name>
</gene>
<dbReference type="RefSeq" id="WP_148916550.1">
    <property type="nucleotide sequence ID" value="NZ_VSZS01000067.1"/>
</dbReference>
<name>A0A5D4GQ66_9HYPH</name>
<dbReference type="EMBL" id="VSZS01000067">
    <property type="protein sequence ID" value="TYR30192.1"/>
    <property type="molecule type" value="Genomic_DNA"/>
</dbReference>
<dbReference type="InterPro" id="IPR015421">
    <property type="entry name" value="PyrdxlP-dep_Trfase_major"/>
</dbReference>
<dbReference type="PANTHER" id="PTHR48097">
    <property type="entry name" value="L-THREONINE ALDOLASE-RELATED"/>
    <property type="match status" value="1"/>
</dbReference>
<dbReference type="GO" id="GO:0008732">
    <property type="term" value="F:L-allo-threonine aldolase activity"/>
    <property type="evidence" value="ECO:0007669"/>
    <property type="project" value="RHEA"/>
</dbReference>
<organism evidence="7 8">
    <name type="scientific">Neoaquamicrobium microcysteis</name>
    <dbReference type="NCBI Taxonomy" id="2682781"/>
    <lineage>
        <taxon>Bacteria</taxon>
        <taxon>Pseudomonadati</taxon>
        <taxon>Pseudomonadota</taxon>
        <taxon>Alphaproteobacteria</taxon>
        <taxon>Hyphomicrobiales</taxon>
        <taxon>Phyllobacteriaceae</taxon>
        <taxon>Neoaquamicrobium</taxon>
    </lineage>
</organism>
<dbReference type="InterPro" id="IPR015422">
    <property type="entry name" value="PyrdxlP-dep_Trfase_small"/>
</dbReference>
<dbReference type="Proteomes" id="UP000323258">
    <property type="component" value="Unassembled WGS sequence"/>
</dbReference>
<evidence type="ECO:0000259" key="6">
    <source>
        <dbReference type="Pfam" id="PF01212"/>
    </source>
</evidence>
<proteinExistence type="inferred from homology"/>
<reference evidence="7 8" key="1">
    <citation type="submission" date="2019-08" db="EMBL/GenBank/DDBJ databases">
        <authorList>
            <person name="Seo Y.L."/>
        </authorList>
    </citation>
    <scope>NUCLEOTIDE SEQUENCE [LARGE SCALE GENOMIC DNA]</scope>
    <source>
        <strain evidence="7 8">MaA-C15</strain>
    </source>
</reference>
<evidence type="ECO:0000256" key="1">
    <source>
        <dbReference type="ARBA" id="ARBA00001933"/>
    </source>
</evidence>
<evidence type="ECO:0000313" key="8">
    <source>
        <dbReference type="Proteomes" id="UP000323258"/>
    </source>
</evidence>
<dbReference type="EC" id="4.1.2.48" evidence="5"/>
<sequence>MFFASDNWAGAHPSIAANLTRHAAGFASAYGSSELDRQVDRTFSEIFERDVAVFFVATGTAANSLAMTAVARPGGVAFCHREAHMIADEGGAPEYFTGGGRLCPVDGPLGRMDPAILENEIGRYPPQFVHSGQPAAVSITQSSEIGTVYSLDQIDEISTIAKKHGLPLHMDGARFANALVSLDVSPAEMTWKRGVDIVSFGGTKNGCWCAEAVVFFEPEKAAAFPFIRKRAAQLFSKSRFIAAQFEAYFDKGLWLDTARHANAMAKRLAGHVQASSKARLGWEPQANEVFPIIRLSEVERLKEAGAAFYPWHPPHGFAGGIGEDETLTRFVTSFATTEDEVDRFGDLIA</sequence>
<accession>A0A5D4GQ66</accession>
<keyword evidence="5" id="KW-0456">Lyase</keyword>
<dbReference type="SUPFAM" id="SSF53383">
    <property type="entry name" value="PLP-dependent transferases"/>
    <property type="match status" value="1"/>
</dbReference>
<keyword evidence="4 5" id="KW-0663">Pyridoxal phosphate</keyword>
<evidence type="ECO:0000256" key="5">
    <source>
        <dbReference type="PIRNR" id="PIRNR038940"/>
    </source>
</evidence>
<reference evidence="7 8" key="2">
    <citation type="submission" date="2019-09" db="EMBL/GenBank/DDBJ databases">
        <title>Mesorhizobium sp. MaA-C15 isolated from Microcystis aeruginosa.</title>
        <authorList>
            <person name="Jeong S.E."/>
            <person name="Jin H.M."/>
            <person name="Jeon C.O."/>
        </authorList>
    </citation>
    <scope>NUCLEOTIDE SEQUENCE [LARGE SCALE GENOMIC DNA]</scope>
    <source>
        <strain evidence="7 8">MaA-C15</strain>
    </source>
</reference>
<dbReference type="Gene3D" id="3.90.1150.10">
    <property type="entry name" value="Aspartate Aminotransferase, domain 1"/>
    <property type="match status" value="1"/>
</dbReference>
<evidence type="ECO:0000313" key="7">
    <source>
        <dbReference type="EMBL" id="TYR30192.1"/>
    </source>
</evidence>
<evidence type="ECO:0000256" key="4">
    <source>
        <dbReference type="ARBA" id="ARBA00022898"/>
    </source>
</evidence>
<evidence type="ECO:0000256" key="3">
    <source>
        <dbReference type="ARBA" id="ARBA00011881"/>
    </source>
</evidence>
<dbReference type="Pfam" id="PF01212">
    <property type="entry name" value="Beta_elim_lyase"/>
    <property type="match status" value="1"/>
</dbReference>
<keyword evidence="8" id="KW-1185">Reference proteome</keyword>
<comment type="subunit">
    <text evidence="3">Homotetramer.</text>
</comment>